<name>A0A0R0CLJ2_9GAMM</name>
<dbReference type="AlphaFoldDB" id="A0A0R0CLJ2"/>
<evidence type="ECO:0000256" key="1">
    <source>
        <dbReference type="SAM" id="Phobius"/>
    </source>
</evidence>
<gene>
    <name evidence="2" type="ORF">ABB29_03450</name>
</gene>
<feature type="transmembrane region" description="Helical" evidence="1">
    <location>
        <begin position="62"/>
        <end position="80"/>
    </location>
</feature>
<dbReference type="EMBL" id="LDJL01000004">
    <property type="protein sequence ID" value="KRG70905.1"/>
    <property type="molecule type" value="Genomic_DNA"/>
</dbReference>
<keyword evidence="3" id="KW-1185">Reference proteome</keyword>
<keyword evidence="1" id="KW-0472">Membrane</keyword>
<comment type="caution">
    <text evidence="2">The sequence shown here is derived from an EMBL/GenBank/DDBJ whole genome shotgun (WGS) entry which is preliminary data.</text>
</comment>
<feature type="transmembrane region" description="Helical" evidence="1">
    <location>
        <begin position="34"/>
        <end position="56"/>
    </location>
</feature>
<organism evidence="2 3">
    <name type="scientific">Pseudoxanthomonas dokdonensis</name>
    <dbReference type="NCBI Taxonomy" id="344882"/>
    <lineage>
        <taxon>Bacteria</taxon>
        <taxon>Pseudomonadati</taxon>
        <taxon>Pseudomonadota</taxon>
        <taxon>Gammaproteobacteria</taxon>
        <taxon>Lysobacterales</taxon>
        <taxon>Lysobacteraceae</taxon>
        <taxon>Pseudoxanthomonas</taxon>
    </lineage>
</organism>
<reference evidence="2 3" key="1">
    <citation type="submission" date="2015-05" db="EMBL/GenBank/DDBJ databases">
        <title>Genome sequencing and analysis of members of genus Stenotrophomonas.</title>
        <authorList>
            <person name="Patil P.P."/>
            <person name="Midha S."/>
            <person name="Patil P.B."/>
        </authorList>
    </citation>
    <scope>NUCLEOTIDE SEQUENCE [LARGE SCALE GENOMIC DNA]</scope>
    <source>
        <strain evidence="2 3">DSM 21858</strain>
    </source>
</reference>
<evidence type="ECO:0000313" key="3">
    <source>
        <dbReference type="Proteomes" id="UP000052052"/>
    </source>
</evidence>
<sequence>MWARALAGVVPGFFLSAAVLGLFCWGLPGPWQSTLVPGLVAFFPIWTIVIAASFKFADGRRAWAWLSALAVLAQSLLWALQASQWLR</sequence>
<dbReference type="RefSeq" id="WP_057657225.1">
    <property type="nucleotide sequence ID" value="NZ_LDJL01000004.1"/>
</dbReference>
<dbReference type="STRING" id="344882.ABB29_03450"/>
<proteinExistence type="predicted"/>
<keyword evidence="1" id="KW-1133">Transmembrane helix</keyword>
<dbReference type="OrthoDB" id="7509319at2"/>
<dbReference type="PATRIC" id="fig|344882.3.peg.2019"/>
<accession>A0A0R0CLJ2</accession>
<evidence type="ECO:0000313" key="2">
    <source>
        <dbReference type="EMBL" id="KRG70905.1"/>
    </source>
</evidence>
<protein>
    <submittedName>
        <fullName evidence="2">Membrane protein</fullName>
    </submittedName>
</protein>
<keyword evidence="1" id="KW-0812">Transmembrane</keyword>
<feature type="transmembrane region" description="Helical" evidence="1">
    <location>
        <begin position="6"/>
        <end position="27"/>
    </location>
</feature>
<dbReference type="Proteomes" id="UP000052052">
    <property type="component" value="Unassembled WGS sequence"/>
</dbReference>